<dbReference type="GO" id="GO:0009555">
    <property type="term" value="P:pollen development"/>
    <property type="evidence" value="ECO:0007669"/>
    <property type="project" value="EnsemblPlants"/>
</dbReference>
<feature type="compositionally biased region" description="Pro residues" evidence="14">
    <location>
        <begin position="46"/>
        <end position="55"/>
    </location>
</feature>
<dbReference type="Gene3D" id="2.30.30.380">
    <property type="entry name" value="Zn-finger domain of Sec23/24"/>
    <property type="match status" value="1"/>
</dbReference>
<keyword evidence="21" id="KW-1185">Reference proteome</keyword>
<dbReference type="SUPFAM" id="SSF48371">
    <property type="entry name" value="ARM repeat"/>
    <property type="match status" value="1"/>
</dbReference>
<evidence type="ECO:0000313" key="21">
    <source>
        <dbReference type="Proteomes" id="UP000188268"/>
    </source>
</evidence>
<dbReference type="InterPro" id="IPR000225">
    <property type="entry name" value="Armadillo"/>
</dbReference>
<evidence type="ECO:0000256" key="12">
    <source>
        <dbReference type="ARBA" id="ARBA00023136"/>
    </source>
</evidence>
<dbReference type="PROSITE" id="PS50176">
    <property type="entry name" value="ARM_REPEAT"/>
    <property type="match status" value="1"/>
</dbReference>
<name>A0A1R3IM97_COCAP</name>
<feature type="compositionally biased region" description="Low complexity" evidence="14">
    <location>
        <begin position="15"/>
        <end position="30"/>
    </location>
</feature>
<dbReference type="GO" id="GO:0008270">
    <property type="term" value="F:zinc ion binding"/>
    <property type="evidence" value="ECO:0007669"/>
    <property type="project" value="InterPro"/>
</dbReference>
<keyword evidence="6" id="KW-0963">Cytoplasm</keyword>
<comment type="subcellular location">
    <subcellularLocation>
        <location evidence="2">Cytoplasm</location>
    </subcellularLocation>
    <subcellularLocation>
        <location evidence="3">Endoplasmic reticulum membrane</location>
    </subcellularLocation>
    <subcellularLocation>
        <location evidence="1">Golgi apparatus membrane</location>
    </subcellularLocation>
</comment>
<dbReference type="GO" id="GO:0080119">
    <property type="term" value="P:ER body organization"/>
    <property type="evidence" value="ECO:0007669"/>
    <property type="project" value="EnsemblPlants"/>
</dbReference>
<dbReference type="Gene3D" id="1.20.120.730">
    <property type="entry name" value="Sec23/Sec24 helical domain"/>
    <property type="match status" value="1"/>
</dbReference>
<dbReference type="FunFam" id="3.40.50.410:FF:000020">
    <property type="entry name" value="protein transport protein Sec24D isoform X1"/>
    <property type="match status" value="1"/>
</dbReference>
<feature type="compositionally biased region" description="Pro residues" evidence="14">
    <location>
        <begin position="221"/>
        <end position="244"/>
    </location>
</feature>
<dbReference type="SUPFAM" id="SSF81811">
    <property type="entry name" value="Helical domain of Sec23/24"/>
    <property type="match status" value="1"/>
</dbReference>
<keyword evidence="10" id="KW-0653">Protein transport</keyword>
<dbReference type="Gene3D" id="3.40.50.410">
    <property type="entry name" value="von Willebrand factor, type A domain"/>
    <property type="match status" value="1"/>
</dbReference>
<dbReference type="EMBL" id="AWWV01009845">
    <property type="protein sequence ID" value="OMO83681.1"/>
    <property type="molecule type" value="Genomic_DNA"/>
</dbReference>
<dbReference type="OMA" id="HCHAYAN"/>
<dbReference type="Pfam" id="PF04815">
    <property type="entry name" value="Sec23_helical"/>
    <property type="match status" value="1"/>
</dbReference>
<feature type="domain" description="Gelsolin-like" evidence="15">
    <location>
        <begin position="912"/>
        <end position="961"/>
    </location>
</feature>
<dbReference type="Gene3D" id="1.25.10.10">
    <property type="entry name" value="Leucine-rich Repeat Variant"/>
    <property type="match status" value="2"/>
</dbReference>
<dbReference type="Gene3D" id="2.60.40.1670">
    <property type="entry name" value="beta-sandwich domain of Sec23/24"/>
    <property type="match status" value="1"/>
</dbReference>
<dbReference type="InterPro" id="IPR036174">
    <property type="entry name" value="Znf_Sec23_Sec24_sf"/>
</dbReference>
<dbReference type="CDD" id="cd01479">
    <property type="entry name" value="Sec24-like"/>
    <property type="match status" value="1"/>
</dbReference>
<accession>A0A1R3IM97</accession>
<evidence type="ECO:0000256" key="2">
    <source>
        <dbReference type="ARBA" id="ARBA00004496"/>
    </source>
</evidence>
<reference evidence="20 21" key="1">
    <citation type="submission" date="2013-09" db="EMBL/GenBank/DDBJ databases">
        <title>Corchorus capsularis genome sequencing.</title>
        <authorList>
            <person name="Alam M."/>
            <person name="Haque M.S."/>
            <person name="Islam M.S."/>
            <person name="Emdad E.M."/>
            <person name="Islam M.M."/>
            <person name="Ahmed B."/>
            <person name="Halim A."/>
            <person name="Hossen Q.M.M."/>
            <person name="Hossain M.Z."/>
            <person name="Ahmed R."/>
            <person name="Khan M.M."/>
            <person name="Islam R."/>
            <person name="Rashid M.M."/>
            <person name="Khan S.A."/>
            <person name="Rahman M.S."/>
            <person name="Alam M."/>
        </authorList>
    </citation>
    <scope>NUCLEOTIDE SEQUENCE [LARGE SCALE GENOMIC DNA]</scope>
    <source>
        <strain evidence="21">cv. CVL-1</strain>
        <tissue evidence="20">Whole seedling</tissue>
    </source>
</reference>
<dbReference type="GO" id="GO:0000139">
    <property type="term" value="C:Golgi membrane"/>
    <property type="evidence" value="ECO:0007669"/>
    <property type="project" value="UniProtKB-SubCell"/>
</dbReference>
<dbReference type="SUPFAM" id="SSF81995">
    <property type="entry name" value="beta-sandwich domain of Sec23/24"/>
    <property type="match status" value="1"/>
</dbReference>
<dbReference type="InterPro" id="IPR041742">
    <property type="entry name" value="Sec24-like_trunk_dom"/>
</dbReference>
<dbReference type="GO" id="GO:0006886">
    <property type="term" value="P:intracellular protein transport"/>
    <property type="evidence" value="ECO:0007669"/>
    <property type="project" value="EnsemblPlants"/>
</dbReference>
<dbReference type="GO" id="GO:0030127">
    <property type="term" value="C:COPII vesicle coat"/>
    <property type="evidence" value="ECO:0007669"/>
    <property type="project" value="InterPro"/>
</dbReference>
<dbReference type="OrthoDB" id="49016at2759"/>
<dbReference type="PANTHER" id="PTHR13803:SF39">
    <property type="entry name" value="SECRETORY 24AB, ISOFORM A"/>
    <property type="match status" value="1"/>
</dbReference>
<dbReference type="STRING" id="210143.A0A1R3IM97"/>
<feature type="domain" description="Sec23/Sec24 trunk" evidence="17">
    <location>
        <begin position="443"/>
        <end position="679"/>
    </location>
</feature>
<evidence type="ECO:0000256" key="8">
    <source>
        <dbReference type="ARBA" id="ARBA00022824"/>
    </source>
</evidence>
<organism evidence="20 21">
    <name type="scientific">Corchorus capsularis</name>
    <name type="common">Jute</name>
    <dbReference type="NCBI Taxonomy" id="210143"/>
    <lineage>
        <taxon>Eukaryota</taxon>
        <taxon>Viridiplantae</taxon>
        <taxon>Streptophyta</taxon>
        <taxon>Embryophyta</taxon>
        <taxon>Tracheophyta</taxon>
        <taxon>Spermatophyta</taxon>
        <taxon>Magnoliopsida</taxon>
        <taxon>eudicotyledons</taxon>
        <taxon>Gunneridae</taxon>
        <taxon>Pentapetalae</taxon>
        <taxon>rosids</taxon>
        <taxon>malvids</taxon>
        <taxon>Malvales</taxon>
        <taxon>Malvaceae</taxon>
        <taxon>Grewioideae</taxon>
        <taxon>Apeibeae</taxon>
        <taxon>Corchorus</taxon>
    </lineage>
</organism>
<dbReference type="Pfam" id="PF00514">
    <property type="entry name" value="Arm"/>
    <property type="match status" value="1"/>
</dbReference>
<dbReference type="SUPFAM" id="SSF53300">
    <property type="entry name" value="vWA-like"/>
    <property type="match status" value="1"/>
</dbReference>
<dbReference type="InterPro" id="IPR006895">
    <property type="entry name" value="Znf_Sec23_Sec24"/>
</dbReference>
<dbReference type="Pfam" id="PF00626">
    <property type="entry name" value="Gelsolin"/>
    <property type="match status" value="1"/>
</dbReference>
<feature type="domain" description="Sec23/Sec24 beta-sandwich" evidence="19">
    <location>
        <begin position="685"/>
        <end position="769"/>
    </location>
</feature>
<dbReference type="InterPro" id="IPR011989">
    <property type="entry name" value="ARM-like"/>
</dbReference>
<protein>
    <submittedName>
        <fullName evidence="20">Armadillo</fullName>
    </submittedName>
</protein>
<dbReference type="Proteomes" id="UP000188268">
    <property type="component" value="Unassembled WGS sequence"/>
</dbReference>
<dbReference type="InterPro" id="IPR012990">
    <property type="entry name" value="Beta-sandwich_Sec23_24"/>
</dbReference>
<dbReference type="GO" id="GO:0090110">
    <property type="term" value="P:COPII-coated vesicle cargo loading"/>
    <property type="evidence" value="ECO:0007669"/>
    <property type="project" value="TreeGrafter"/>
</dbReference>
<dbReference type="InterPro" id="IPR007123">
    <property type="entry name" value="Gelsolin-like_dom"/>
</dbReference>
<keyword evidence="12" id="KW-0472">Membrane</keyword>
<dbReference type="Pfam" id="PF04811">
    <property type="entry name" value="Sec23_trunk"/>
    <property type="match status" value="1"/>
</dbReference>
<dbReference type="SMART" id="SM00185">
    <property type="entry name" value="ARM"/>
    <property type="match status" value="5"/>
</dbReference>
<feature type="compositionally biased region" description="Polar residues" evidence="14">
    <location>
        <begin position="31"/>
        <end position="45"/>
    </location>
</feature>
<evidence type="ECO:0000256" key="13">
    <source>
        <dbReference type="PROSITE-ProRule" id="PRU00259"/>
    </source>
</evidence>
<evidence type="ECO:0000256" key="11">
    <source>
        <dbReference type="ARBA" id="ARBA00023034"/>
    </source>
</evidence>
<gene>
    <name evidence="20" type="ORF">CCACVL1_11267</name>
</gene>
<evidence type="ECO:0000259" key="16">
    <source>
        <dbReference type="Pfam" id="PF04810"/>
    </source>
</evidence>
<evidence type="ECO:0000259" key="18">
    <source>
        <dbReference type="Pfam" id="PF04815"/>
    </source>
</evidence>
<comment type="caution">
    <text evidence="20">The sequence shown here is derived from an EMBL/GenBank/DDBJ whole genome shotgun (WGS) entry which is preliminary data.</text>
</comment>
<comment type="similarity">
    <text evidence="4">Belongs to the SEC23/SEC24 family. SEC24 subfamily.</text>
</comment>
<dbReference type="SUPFAM" id="SSF82754">
    <property type="entry name" value="C-terminal, gelsolin-like domain of Sec23/24"/>
    <property type="match status" value="1"/>
</dbReference>
<evidence type="ECO:0000256" key="7">
    <source>
        <dbReference type="ARBA" id="ARBA00022737"/>
    </source>
</evidence>
<feature type="region of interest" description="Disordered" evidence="14">
    <location>
        <begin position="1"/>
        <end position="267"/>
    </location>
</feature>
<dbReference type="InterPro" id="IPR036175">
    <property type="entry name" value="Sec23/24_helical_dom_sf"/>
</dbReference>
<dbReference type="InterPro" id="IPR016024">
    <property type="entry name" value="ARM-type_fold"/>
</dbReference>
<dbReference type="InterPro" id="IPR029006">
    <property type="entry name" value="ADF-H/Gelsolin-like_dom_sf"/>
</dbReference>
<dbReference type="InterPro" id="IPR050550">
    <property type="entry name" value="SEC23_SEC24_subfamily"/>
</dbReference>
<dbReference type="PANTHER" id="PTHR13803">
    <property type="entry name" value="SEC24-RELATED PROTEIN"/>
    <property type="match status" value="1"/>
</dbReference>
<feature type="compositionally biased region" description="Polar residues" evidence="14">
    <location>
        <begin position="148"/>
        <end position="165"/>
    </location>
</feature>
<dbReference type="GO" id="GO:0032876">
    <property type="term" value="P:negative regulation of DNA endoreduplication"/>
    <property type="evidence" value="ECO:0007669"/>
    <property type="project" value="EnsemblPlants"/>
</dbReference>
<feature type="compositionally biased region" description="Polar residues" evidence="14">
    <location>
        <begin position="182"/>
        <end position="205"/>
    </location>
</feature>
<dbReference type="GO" id="GO:0005829">
    <property type="term" value="C:cytosol"/>
    <property type="evidence" value="ECO:0007669"/>
    <property type="project" value="EnsemblPlants"/>
</dbReference>
<evidence type="ECO:0000256" key="5">
    <source>
        <dbReference type="ARBA" id="ARBA00022448"/>
    </source>
</evidence>
<dbReference type="InterPro" id="IPR036465">
    <property type="entry name" value="vWFA_dom_sf"/>
</dbReference>
<dbReference type="InterPro" id="IPR006900">
    <property type="entry name" value="Sec23/24_helical_dom"/>
</dbReference>
<feature type="domain" description="Sec23/Sec24 helical" evidence="18">
    <location>
        <begin position="780"/>
        <end position="883"/>
    </location>
</feature>
<proteinExistence type="inferred from homology"/>
<evidence type="ECO:0000256" key="14">
    <source>
        <dbReference type="SAM" id="MobiDB-lite"/>
    </source>
</evidence>
<dbReference type="GO" id="GO:0090392">
    <property type="term" value="P:sepal giant cell differentiation"/>
    <property type="evidence" value="ECO:0007669"/>
    <property type="project" value="EnsemblPlants"/>
</dbReference>
<evidence type="ECO:0000259" key="17">
    <source>
        <dbReference type="Pfam" id="PF04811"/>
    </source>
</evidence>
<dbReference type="GO" id="GO:0008361">
    <property type="term" value="P:regulation of cell size"/>
    <property type="evidence" value="ECO:0007669"/>
    <property type="project" value="EnsemblPlants"/>
</dbReference>
<keyword evidence="9" id="KW-0931">ER-Golgi transport</keyword>
<evidence type="ECO:0000259" key="19">
    <source>
        <dbReference type="Pfam" id="PF08033"/>
    </source>
</evidence>
<dbReference type="GO" id="GO:0007029">
    <property type="term" value="P:endoplasmic reticulum organization"/>
    <property type="evidence" value="ECO:0007669"/>
    <property type="project" value="EnsemblPlants"/>
</dbReference>
<dbReference type="Gene3D" id="3.40.20.10">
    <property type="entry name" value="Severin"/>
    <property type="match status" value="1"/>
</dbReference>
<evidence type="ECO:0000256" key="10">
    <source>
        <dbReference type="ARBA" id="ARBA00022927"/>
    </source>
</evidence>
<dbReference type="Gramene" id="OMO83681">
    <property type="protein sequence ID" value="OMO83681"/>
    <property type="gene ID" value="CCACVL1_11267"/>
</dbReference>
<keyword evidence="5" id="KW-0813">Transport</keyword>
<evidence type="ECO:0000256" key="4">
    <source>
        <dbReference type="ARBA" id="ARBA00008334"/>
    </source>
</evidence>
<evidence type="ECO:0000259" key="15">
    <source>
        <dbReference type="Pfam" id="PF00626"/>
    </source>
</evidence>
<evidence type="ECO:0000256" key="9">
    <source>
        <dbReference type="ARBA" id="ARBA00022892"/>
    </source>
</evidence>
<dbReference type="GO" id="GO:0007030">
    <property type="term" value="P:Golgi organization"/>
    <property type="evidence" value="ECO:0007669"/>
    <property type="project" value="EnsemblPlants"/>
</dbReference>
<keyword evidence="11" id="KW-0333">Golgi apparatus</keyword>
<dbReference type="Pfam" id="PF04810">
    <property type="entry name" value="zf-Sec23_Sec24"/>
    <property type="match status" value="1"/>
</dbReference>
<keyword evidence="8" id="KW-0256">Endoplasmic reticulum</keyword>
<evidence type="ECO:0000256" key="1">
    <source>
        <dbReference type="ARBA" id="ARBA00004394"/>
    </source>
</evidence>
<feature type="domain" description="Zinc finger Sec23/Sec24-type" evidence="16">
    <location>
        <begin position="368"/>
        <end position="406"/>
    </location>
</feature>
<dbReference type="GO" id="GO:0005789">
    <property type="term" value="C:endoplasmic reticulum membrane"/>
    <property type="evidence" value="ECO:0007669"/>
    <property type="project" value="UniProtKB-SubCell"/>
</dbReference>
<dbReference type="SUPFAM" id="SSF82919">
    <property type="entry name" value="Zn-finger domain of Sec23/24"/>
    <property type="match status" value="1"/>
</dbReference>
<feature type="compositionally biased region" description="Low complexity" evidence="14">
    <location>
        <begin position="127"/>
        <end position="147"/>
    </location>
</feature>
<dbReference type="GO" id="GO:0000149">
    <property type="term" value="F:SNARE binding"/>
    <property type="evidence" value="ECO:0007669"/>
    <property type="project" value="TreeGrafter"/>
</dbReference>
<dbReference type="Pfam" id="PF08033">
    <property type="entry name" value="Sec23_BS"/>
    <property type="match status" value="1"/>
</dbReference>
<dbReference type="GO" id="GO:0070971">
    <property type="term" value="C:endoplasmic reticulum exit site"/>
    <property type="evidence" value="ECO:0007669"/>
    <property type="project" value="TreeGrafter"/>
</dbReference>
<dbReference type="GO" id="GO:0046740">
    <property type="term" value="P:transport of virus in host, cell to cell"/>
    <property type="evidence" value="ECO:0007669"/>
    <property type="project" value="EnsemblPlants"/>
</dbReference>
<dbReference type="InterPro" id="IPR006896">
    <property type="entry name" value="Sec23/24_trunk_dom"/>
</dbReference>
<feature type="repeat" description="ARM" evidence="13">
    <location>
        <begin position="1362"/>
        <end position="1404"/>
    </location>
</feature>
<sequence length="1485" mass="163306">MGTQNPGRPNFPMRPSSTPFASAPPTITPFSSSGPVVGSDTSNYRPTPPGAPPNATPFSSAGPAGGPSRFTDPSVPSPPVTSVPPAGAPYQRFSTPPFPSTAQAPHARAPPVGQPPFQPPASQISAPPVSFQPQPQVPSVPMGSPPQTTNFPPSSGNVPQPSDSFFSGPRPNFQPTFPPPDSSYSASKSTFQQPFPGYPSTQPAVSQPPSPFPAQQGSFMQPPPPPPSPFPGQPGTYIPPPPVVAPLGYQSRDQMQHPGSAPPIGGFHSLAEDFNSLSLASMPGSIEPGLDYKTLPRPLDGDEEPRSYAEMYPMNCDPRYLRLTTSAIPNSQSLLARWHLSLGAVVCPLAEPPKGEEVPVINFTSTGIIRCRRCRTYVNPYVTFTDAGRKWRCNICALLNDVPGEYFANLDATGKRIDLDQRPELTKGSVEFVAPTEYMVRPPMPPLYFFLIDVSVSAVRSGMIEVVAQTIRSCLDELPGFPRTQIGFITFDSTIHFYNMKSSLTQPQMMVVSDLDDVFVPLPDDLLVNLSESRNVVEAFLDSLPTMFQDNVNVESAFGPALKAAFMVMSQLGGKLLIFQNTLPSLGVGRLKLRGDDLRVYGTDKEHTLRIPEDPFYKQMAADLTKYQIGVNVYAFSDKYTDIASLGTLAKYTGGQVYYYPSFHSGIHGEKLRHELSRDLTRETAWEAVMRIRCGKGVRFTSYHGNFMLRSTDLLALPAVDCDKAYAMQLSLEETLLSTQTVYFQVALLYTASCGERRIRVHTAAAPVVSELGEMYRQADTGAIVSLFCRLAIEKTLTNKLEEARNTLQQRIVKALREYRNLHAVQHRLGARMIYPESLKFLCLYGLALSKSIPLKGGYADAQLDERCAAGFTMMALPVKKLLKLLYPSLFRVDEYLLKPSAQGDDLKNIMKRLPLVADSLDSRGLYIYDDGFRFVIWFGRMLSPDIAKNLLGADFAAELSKVNLREHDNEMWRRLIGVLKKLRESDPSYYQLPYLVRQGEQPREGLLLLVNLLEDQMGAGGAGRRESGNSETETTLRTDIKSRKAGTDDFSSITTMISSKYLQISQRLLQKRLKSAKLVNWRTKELSNKAPDYILSQTIPILANLVVDHGSNNSSPCLREVVVYCLKCIARQGDGSLATEIGQSGSLLSILRFLPESEGSFQRVCIKCLWCLVNFGNGNRDIVARNGGLEIIINLLESSVDSVRRYLLEILSSLSLLRDVRRGLVSLGRLEFLVEAASCGHMLSRERACQAIGLLGVTRRARRMLVELGVIPVLVELLRVGDSATKLVAGNSLGGPEPLGQEVAEDAFCILAVAEENAVSIAEHLVRILREGNSEAKAAAANIVWDLSGYKHTVSVVRNSGAIPCLVALLGSQSSEVKEAVSGAIAQLSYQEADREALMESGAVTHLLELLHDDSEELRDNAAEALINFYEDPLLHDRISEVVDVPAFRNMQNRLFRIRAYDDHTVDSMRRMTIEQMARDPDLI</sequence>
<dbReference type="InterPro" id="IPR036180">
    <property type="entry name" value="Gelsolin-like_dom_sf"/>
</dbReference>
<keyword evidence="7" id="KW-0677">Repeat</keyword>
<dbReference type="GO" id="GO:0048232">
    <property type="term" value="P:male gamete generation"/>
    <property type="evidence" value="ECO:0007669"/>
    <property type="project" value="EnsemblPlants"/>
</dbReference>
<evidence type="ECO:0000313" key="20">
    <source>
        <dbReference type="EMBL" id="OMO83681.1"/>
    </source>
</evidence>
<evidence type="ECO:0000256" key="6">
    <source>
        <dbReference type="ARBA" id="ARBA00022490"/>
    </source>
</evidence>
<evidence type="ECO:0000256" key="3">
    <source>
        <dbReference type="ARBA" id="ARBA00004586"/>
    </source>
</evidence>